<dbReference type="AlphaFoldDB" id="A0A7X1Y3W2"/>
<gene>
    <name evidence="2" type="ORF">GHO30_00010</name>
</gene>
<protein>
    <submittedName>
        <fullName evidence="2">Phage tail protein</fullName>
    </submittedName>
</protein>
<evidence type="ECO:0000313" key="2">
    <source>
        <dbReference type="EMBL" id="MQU29791.1"/>
    </source>
</evidence>
<evidence type="ECO:0000313" key="3">
    <source>
        <dbReference type="Proteomes" id="UP000470186"/>
    </source>
</evidence>
<dbReference type="Pfam" id="PF14301">
    <property type="entry name" value="DUF4376"/>
    <property type="match status" value="1"/>
</dbReference>
<keyword evidence="3" id="KW-1185">Reference proteome</keyword>
<name>A0A7X1Y3W2_9PSED</name>
<comment type="caution">
    <text evidence="2">The sequence shown here is derived from an EMBL/GenBank/DDBJ whole genome shotgun (WGS) entry which is preliminary data.</text>
</comment>
<evidence type="ECO:0000259" key="1">
    <source>
        <dbReference type="Pfam" id="PF14301"/>
    </source>
</evidence>
<sequence length="236" mass="25864">MKTKTVYQTDHLGIYTGTTVADESPLEPGVWLIPGGCVEVAPPPVPDKKAALWDGRKWQLVDSYQGLTVYSTTTREPLVIERAGSLPEGYTLAVPGPGQVWSNGRWIDDMPTVLELRYSAQLAAVNKACLQEITGGFWSAALGERFFYDAWVEDQLNLTGLILRGLGGGYACRDQSGVTDLREHTHEQLLQVSNEFTEFKLQRLRKANDLKQALAAARASADLDAINAVAWESAAL</sequence>
<dbReference type="RefSeq" id="WP_153350321.1">
    <property type="nucleotide sequence ID" value="NZ_CP174501.1"/>
</dbReference>
<reference evidence="2 3" key="1">
    <citation type="submission" date="2019-10" db="EMBL/GenBank/DDBJ databases">
        <title>Evaluation of single-gene subtyping targets for Pseudomonas.</title>
        <authorList>
            <person name="Reichler S.J."/>
            <person name="Orsi R.H."/>
            <person name="Wiedmann M."/>
            <person name="Martin N.H."/>
            <person name="Murphy S.I."/>
        </authorList>
    </citation>
    <scope>NUCLEOTIDE SEQUENCE [LARGE SCALE GENOMIC DNA]</scope>
    <source>
        <strain evidence="2 3">FSL R10-2107</strain>
    </source>
</reference>
<dbReference type="GeneID" id="97254732"/>
<accession>A0A7X1Y3W2</accession>
<proteinExistence type="predicted"/>
<organism evidence="2 3">
    <name type="scientific">Pseudomonas helleri</name>
    <dbReference type="NCBI Taxonomy" id="1608996"/>
    <lineage>
        <taxon>Bacteria</taxon>
        <taxon>Pseudomonadati</taxon>
        <taxon>Pseudomonadota</taxon>
        <taxon>Gammaproteobacteria</taxon>
        <taxon>Pseudomonadales</taxon>
        <taxon>Pseudomonadaceae</taxon>
        <taxon>Pseudomonas</taxon>
    </lineage>
</organism>
<feature type="domain" description="DUF4376" evidence="1">
    <location>
        <begin position="120"/>
        <end position="225"/>
    </location>
</feature>
<dbReference type="Proteomes" id="UP000470186">
    <property type="component" value="Unassembled WGS sequence"/>
</dbReference>
<dbReference type="InterPro" id="IPR025484">
    <property type="entry name" value="DUF4376"/>
</dbReference>
<dbReference type="EMBL" id="WIVX01000001">
    <property type="protein sequence ID" value="MQU29791.1"/>
    <property type="molecule type" value="Genomic_DNA"/>
</dbReference>